<dbReference type="InterPro" id="IPR027417">
    <property type="entry name" value="P-loop_NTPase"/>
</dbReference>
<dbReference type="PANTHER" id="PTHR37291">
    <property type="entry name" value="5-METHYLCYTOSINE-SPECIFIC RESTRICTION ENZYME B"/>
    <property type="match status" value="1"/>
</dbReference>
<dbReference type="InterPro" id="IPR003593">
    <property type="entry name" value="AAA+_ATPase"/>
</dbReference>
<dbReference type="Proteomes" id="UP001589733">
    <property type="component" value="Unassembled WGS sequence"/>
</dbReference>
<feature type="domain" description="AAA+ ATPase" evidence="1">
    <location>
        <begin position="280"/>
        <end position="579"/>
    </location>
</feature>
<comment type="caution">
    <text evidence="2">The sequence shown here is derived from an EMBL/GenBank/DDBJ whole genome shotgun (WGS) entry which is preliminary data.</text>
</comment>
<proteinExistence type="predicted"/>
<name>A0ABV6B0X5_9DEIO</name>
<dbReference type="SUPFAM" id="SSF52540">
    <property type="entry name" value="P-loop containing nucleoside triphosphate hydrolases"/>
    <property type="match status" value="1"/>
</dbReference>
<dbReference type="RefSeq" id="WP_380012169.1">
    <property type="nucleotide sequence ID" value="NZ_JBHLYR010000049.1"/>
</dbReference>
<evidence type="ECO:0000313" key="2">
    <source>
        <dbReference type="EMBL" id="MFB9993403.1"/>
    </source>
</evidence>
<accession>A0ABV6B0X5</accession>
<dbReference type="InterPro" id="IPR052934">
    <property type="entry name" value="Methyl-DNA_Rec/Restrict_Enz"/>
</dbReference>
<dbReference type="SMART" id="SM00382">
    <property type="entry name" value="AAA"/>
    <property type="match status" value="1"/>
</dbReference>
<evidence type="ECO:0000259" key="1">
    <source>
        <dbReference type="SMART" id="SM00382"/>
    </source>
</evidence>
<reference evidence="2 3" key="1">
    <citation type="submission" date="2024-09" db="EMBL/GenBank/DDBJ databases">
        <authorList>
            <person name="Sun Q."/>
            <person name="Mori K."/>
        </authorList>
    </citation>
    <scope>NUCLEOTIDE SEQUENCE [LARGE SCALE GENOMIC DNA]</scope>
    <source>
        <strain evidence="2 3">JCM 13503</strain>
    </source>
</reference>
<dbReference type="PANTHER" id="PTHR37291:SF1">
    <property type="entry name" value="TYPE IV METHYL-DIRECTED RESTRICTION ENZYME ECOKMCRB SUBUNIT"/>
    <property type="match status" value="1"/>
</dbReference>
<keyword evidence="3" id="KW-1185">Reference proteome</keyword>
<gene>
    <name evidence="2" type="ORF">ACFFLM_15660</name>
</gene>
<sequence>MTQPIAPWLPWETIKTNYEANKAEAPKVFDERLGVLATAPLLHLLTSTQANLEHLHLPTSGTGLRASLGQHQDSQQRVLWEAAAGLSPTTDRWGVKGIVKRWGASFREGLNLWLEIPHQQQGGVFRRALGDADTRQQVLDALLALPSAFSPQLSVGASIADRPELRREFPEIHALRTEHANPFNHTDISSNHRQLLTRLLNLYSDRPTNQTILTVKLWLPAAALQAPVTEVALLVRPMLEALDKLAELWTTLNLLSDSSGATQVESPSQVVQELHQLTRFTRNIILYGPPGTGKTYAVQQFLNSFLGDQTTGSAEPVDVGRLPRWQAIALTLYGSPEPLSVTAMLEEQPLARYEAVKGARTPYASVMTELVERGVDISDVPVSIKYKRSPTVFQKQPNRTWTLTADGRELVERTLLGQPTAEWSLSPEARSRFITFHPSFAYEEFVEGLRPETDEEGRLQYRVRPGQFKEICQDAEKELHEAAQAGRPPRKFLLVIDEINRANIAKVFGELMTLIEDGKRVDNAGGGLRVQLPYSGQPFGVPENLTILGTMNTADRSIALLDLALRRRFTFLEVLPDAEVIRQTSGTGGIVDGVDVARLLEALNARLRVMLDRDHQMGHSYLSDIQGGLDELHYRWYRKVIPLLQEYFYNDGEKLARVLGSVFVQLGERVGGVGGRLDYDILPLAGEPFKQALQALSTPSTTLSGAASS</sequence>
<dbReference type="InterPro" id="IPR011704">
    <property type="entry name" value="ATPase_dyneun-rel_AAA"/>
</dbReference>
<organism evidence="2 3">
    <name type="scientific">Deinococcus oregonensis</name>
    <dbReference type="NCBI Taxonomy" id="1805970"/>
    <lineage>
        <taxon>Bacteria</taxon>
        <taxon>Thermotogati</taxon>
        <taxon>Deinococcota</taxon>
        <taxon>Deinococci</taxon>
        <taxon>Deinococcales</taxon>
        <taxon>Deinococcaceae</taxon>
        <taxon>Deinococcus</taxon>
    </lineage>
</organism>
<dbReference type="Gene3D" id="3.40.50.300">
    <property type="entry name" value="P-loop containing nucleotide triphosphate hydrolases"/>
    <property type="match status" value="1"/>
</dbReference>
<evidence type="ECO:0000313" key="3">
    <source>
        <dbReference type="Proteomes" id="UP001589733"/>
    </source>
</evidence>
<protein>
    <submittedName>
        <fullName evidence="2">McrB family protein</fullName>
    </submittedName>
</protein>
<dbReference type="EMBL" id="JBHLYR010000049">
    <property type="protein sequence ID" value="MFB9993403.1"/>
    <property type="molecule type" value="Genomic_DNA"/>
</dbReference>
<dbReference type="Pfam" id="PF07728">
    <property type="entry name" value="AAA_5"/>
    <property type="match status" value="1"/>
</dbReference>